<dbReference type="STRING" id="1802481.A2W13_02300"/>
<dbReference type="InterPro" id="IPR036397">
    <property type="entry name" value="RNaseH_sf"/>
</dbReference>
<dbReference type="EMBL" id="MGFT01000018">
    <property type="protein sequence ID" value="OGM11545.1"/>
    <property type="molecule type" value="Genomic_DNA"/>
</dbReference>
<comment type="caution">
    <text evidence="2">The sequence shown here is derived from an EMBL/GenBank/DDBJ whole genome shotgun (WGS) entry which is preliminary data.</text>
</comment>
<accession>A0A1F7XB25</accession>
<protein>
    <recommendedName>
        <fullName evidence="1">YprB ribonuclease H-like domain-containing protein</fullName>
    </recommendedName>
</protein>
<dbReference type="GO" id="GO:0003676">
    <property type="term" value="F:nucleic acid binding"/>
    <property type="evidence" value="ECO:0007669"/>
    <property type="project" value="InterPro"/>
</dbReference>
<evidence type="ECO:0000259" key="1">
    <source>
        <dbReference type="Pfam" id="PF13482"/>
    </source>
</evidence>
<dbReference type="AlphaFoldDB" id="A0A1F7XB25"/>
<dbReference type="Pfam" id="PF13482">
    <property type="entry name" value="RNase_H_2"/>
    <property type="match status" value="1"/>
</dbReference>
<evidence type="ECO:0000313" key="3">
    <source>
        <dbReference type="Proteomes" id="UP000178533"/>
    </source>
</evidence>
<name>A0A1F7XB25_9BACT</name>
<feature type="domain" description="YprB ribonuclease H-like" evidence="1">
    <location>
        <begin position="4"/>
        <end position="162"/>
    </location>
</feature>
<dbReference type="InterPro" id="IPR012337">
    <property type="entry name" value="RNaseH-like_sf"/>
</dbReference>
<organism evidence="2 3">
    <name type="scientific">Candidatus Woesebacteria bacterium RBG_16_36_11</name>
    <dbReference type="NCBI Taxonomy" id="1802481"/>
    <lineage>
        <taxon>Bacteria</taxon>
        <taxon>Candidatus Woeseibacteriota</taxon>
    </lineage>
</organism>
<sequence>MFEVFFDCETKKLFSEIQGFNPADLGVSITSLYQRKLDDSFNESEGKIMSFWEKDFDKIWPIFQKADRIIGFNSLKFDIPALQPYTITKLNKFPHFDIMAEVKKKIDRRISLDALAKETLDKEKSDIGVNAVLYWQSQSKENLEKLKKYCEMDVIITKELYDFGLKNHFLKYKDRWNTPRMVNVNFSYPKTLSTKKQIELF</sequence>
<dbReference type="InterPro" id="IPR038720">
    <property type="entry name" value="YprB_RNase_H-like_dom"/>
</dbReference>
<proteinExistence type="predicted"/>
<dbReference type="Proteomes" id="UP000178533">
    <property type="component" value="Unassembled WGS sequence"/>
</dbReference>
<gene>
    <name evidence="2" type="ORF">A2W13_02300</name>
</gene>
<dbReference type="SUPFAM" id="SSF53098">
    <property type="entry name" value="Ribonuclease H-like"/>
    <property type="match status" value="1"/>
</dbReference>
<dbReference type="Gene3D" id="3.30.420.10">
    <property type="entry name" value="Ribonuclease H-like superfamily/Ribonuclease H"/>
    <property type="match status" value="1"/>
</dbReference>
<reference evidence="2 3" key="1">
    <citation type="journal article" date="2016" name="Nat. Commun.">
        <title>Thousands of microbial genomes shed light on interconnected biogeochemical processes in an aquifer system.</title>
        <authorList>
            <person name="Anantharaman K."/>
            <person name="Brown C.T."/>
            <person name="Hug L.A."/>
            <person name="Sharon I."/>
            <person name="Castelle C.J."/>
            <person name="Probst A.J."/>
            <person name="Thomas B.C."/>
            <person name="Singh A."/>
            <person name="Wilkins M.J."/>
            <person name="Karaoz U."/>
            <person name="Brodie E.L."/>
            <person name="Williams K.H."/>
            <person name="Hubbard S.S."/>
            <person name="Banfield J.F."/>
        </authorList>
    </citation>
    <scope>NUCLEOTIDE SEQUENCE [LARGE SCALE GENOMIC DNA]</scope>
</reference>
<evidence type="ECO:0000313" key="2">
    <source>
        <dbReference type="EMBL" id="OGM11545.1"/>
    </source>
</evidence>